<dbReference type="RefSeq" id="XP_014376595.1">
    <property type="nucleotide sequence ID" value="XM_014521109.2"/>
</dbReference>
<gene>
    <name evidence="3 4" type="primary">N4BP2L2</name>
</gene>
<dbReference type="GO" id="GO:0000122">
    <property type="term" value="P:negative regulation of transcription by RNA polymerase II"/>
    <property type="evidence" value="ECO:0007669"/>
    <property type="project" value="TreeGrafter"/>
</dbReference>
<evidence type="ECO:0000313" key="4">
    <source>
        <dbReference type="RefSeq" id="XP_025062870.1"/>
    </source>
</evidence>
<dbReference type="GeneID" id="102381811"/>
<proteinExistence type="predicted"/>
<feature type="compositionally biased region" description="Polar residues" evidence="1">
    <location>
        <begin position="994"/>
        <end position="1008"/>
    </location>
</feature>
<dbReference type="Pfam" id="PF13671">
    <property type="entry name" value="AAA_33"/>
    <property type="match status" value="1"/>
</dbReference>
<feature type="compositionally biased region" description="Basic and acidic residues" evidence="1">
    <location>
        <begin position="65"/>
        <end position="76"/>
    </location>
</feature>
<dbReference type="SUPFAM" id="SSF52540">
    <property type="entry name" value="P-loop containing nucleoside triphosphate hydrolases"/>
    <property type="match status" value="1"/>
</dbReference>
<name>A0A1U8DH95_ALLSI</name>
<dbReference type="InterPro" id="IPR026302">
    <property type="entry name" value="NEDD4-bd_p2"/>
</dbReference>
<sequence>MFHAECKVRPLEYQDEMTVEPHSKKMKSKEEIYAKLCDDDFQGSHEKTGTQRTSNDLIPSSISDNQDKHEAQKQENETTVDLELSNEVTLYYKPMLIESTDSENIQNTSPSYVSKNDAEITKNNCTSETDYLDKSSVKEESNKSFEVSDGEVAIEEFSTSKAFIGPIYKTENKQDKTKDYAELSTGEGEQNALLGRRTEEERVKKTKAISCDKEEIDDELYRFYEEIQQIETNKDNLGDNLEETESQSSQEQYTERNYKQTSCGQGIWYTSTQSHYGNQQYFSNEQSGQRTGNEQCFENETNSQRIDNEQHFGNQTSGWRTENPSNGQEDYPEPEKVSNFWNFSVPQCRPAWQSTQSFIVPQGPLPPRFSHHLDFQTIRSSPHQPNTFHPHDVQPSHKKFPDYHGNNSHVNWNHPLSAQNCRCVGNIDIHNIQVSRNGYSDKDIPVNDRLSETREDCWKDTKTYQTKGEHSFSFQQFPEEKLCGSQKLLLILRGLPGSGKTTVSCVLLGQSRDGVVFSTDDYFNQQDGYTYNAGQLGDAHDWNQKRARQAMEQGKSPIIIDNTNTQAWEMKPYVEMALEKGYIVEFREPDTWWKFDPEELEKRNKHGVTREKIAQMLDRYEYQISIPIVMNSVTPPHKSTQRPPPQRRQRETDLKKKLGHRVNKTKQRKKRKRGKKQKNSLFNIRERKSDGAPHHLIPADQETSESEEEDSEEENRKSACTFNGDAGDPIGGCEDGSTGDDVESIESTNLKKEGFPFAVSETSATFDNPSKNNLLAEDKNPLLINSTSFSNDNITEHTADAQLTDENQNKILLEKENNSLKKNYQNSIITAEHSSDDYNTVMLNTEDKCKSGQITCGPKENLSHLYDLKESETSIVLSDKNINDKHISKSNRNYSNAWAFFSINLGDEQLQLDSDRQTSLSAWPESTHKFICEQRPKKVRTPKQTYSDDTVELAYHHSNEEIEKQSSQQTFNEEIVSVPRDSLSSLIDRRESISFQESQDTSTSSFHEVNSEYAPAVPKKKTRKRILKLAPNFNIPRHIAISTEEGQKDVPLQHDRLSESILEMKQKKVFNKKNGERDDQIFKIHELQPSSNNDELIESSPNCYVKSLLPDTLYDRMGQSGASSVQKFPNSLCIVSSTTEEEIPPVKQQKICDKKEGEQEQVSSEVTTSHPDILSSVKVISECSADCIMFESCGNGIEKTEPPEVSQIEDKQDSLDAKSNVLDLPLSLGFAFQLVQLFGSPGVPLESLLPDDYIVPLDWKVSKMIYFLWKTSVEEKQKKNGFQNGNSLVEISHLGSTMEGPSLPSSI</sequence>
<evidence type="ECO:0000313" key="2">
    <source>
        <dbReference type="Proteomes" id="UP000189705"/>
    </source>
</evidence>
<dbReference type="CTD" id="10443"/>
<feature type="compositionally biased region" description="Acidic residues" evidence="1">
    <location>
        <begin position="702"/>
        <end position="713"/>
    </location>
</feature>
<dbReference type="KEGG" id="asn:102381811"/>
<evidence type="ECO:0000256" key="1">
    <source>
        <dbReference type="SAM" id="MobiDB-lite"/>
    </source>
</evidence>
<protein>
    <submittedName>
        <fullName evidence="3 4">NEDD4-binding protein 2-like 2 isoform X1</fullName>
    </submittedName>
</protein>
<feature type="compositionally biased region" description="Polar residues" evidence="1">
    <location>
        <begin position="50"/>
        <end position="64"/>
    </location>
</feature>
<feature type="region of interest" description="Disordered" evidence="1">
    <location>
        <begin position="994"/>
        <end position="1021"/>
    </location>
</feature>
<feature type="region of interest" description="Disordered" evidence="1">
    <location>
        <begin position="631"/>
        <end position="730"/>
    </location>
</feature>
<feature type="compositionally biased region" description="Basic and acidic residues" evidence="1">
    <location>
        <begin position="684"/>
        <end position="693"/>
    </location>
</feature>
<feature type="compositionally biased region" description="Polar residues" evidence="1">
    <location>
        <begin position="310"/>
        <end position="328"/>
    </location>
</feature>
<feature type="region of interest" description="Disordered" evidence="1">
    <location>
        <begin position="310"/>
        <end position="333"/>
    </location>
</feature>
<dbReference type="PANTHER" id="PTHR13308:SF23">
    <property type="entry name" value="NEDD4-BINDING PROTEIN 2-LIKE 2"/>
    <property type="match status" value="1"/>
</dbReference>
<dbReference type="GO" id="GO:0005634">
    <property type="term" value="C:nucleus"/>
    <property type="evidence" value="ECO:0007669"/>
    <property type="project" value="TreeGrafter"/>
</dbReference>
<keyword evidence="2" id="KW-1185">Reference proteome</keyword>
<dbReference type="InterPro" id="IPR027417">
    <property type="entry name" value="P-loop_NTPase"/>
</dbReference>
<evidence type="ECO:0000313" key="3">
    <source>
        <dbReference type="RefSeq" id="XP_014376595.1"/>
    </source>
</evidence>
<accession>A0A1U8DH95</accession>
<dbReference type="STRING" id="38654.A0A1U8DH95"/>
<dbReference type="Proteomes" id="UP000189705">
    <property type="component" value="Unplaced"/>
</dbReference>
<feature type="compositionally biased region" description="Basic residues" evidence="1">
    <location>
        <begin position="657"/>
        <end position="678"/>
    </location>
</feature>
<dbReference type="Gene3D" id="3.40.50.300">
    <property type="entry name" value="P-loop containing nucleotide triphosphate hydrolases"/>
    <property type="match status" value="1"/>
</dbReference>
<dbReference type="RefSeq" id="XP_025062870.1">
    <property type="nucleotide sequence ID" value="XM_025207085.1"/>
</dbReference>
<dbReference type="GO" id="GO:0003714">
    <property type="term" value="F:transcription corepressor activity"/>
    <property type="evidence" value="ECO:0007669"/>
    <property type="project" value="TreeGrafter"/>
</dbReference>
<organism evidence="2 3">
    <name type="scientific">Alligator sinensis</name>
    <name type="common">Chinese alligator</name>
    <dbReference type="NCBI Taxonomy" id="38654"/>
    <lineage>
        <taxon>Eukaryota</taxon>
        <taxon>Metazoa</taxon>
        <taxon>Chordata</taxon>
        <taxon>Craniata</taxon>
        <taxon>Vertebrata</taxon>
        <taxon>Euteleostomi</taxon>
        <taxon>Archelosauria</taxon>
        <taxon>Archosauria</taxon>
        <taxon>Crocodylia</taxon>
        <taxon>Alligatoridae</taxon>
        <taxon>Alligatorinae</taxon>
        <taxon>Alligator</taxon>
    </lineage>
</organism>
<reference evidence="3 4" key="1">
    <citation type="submission" date="2025-04" db="UniProtKB">
        <authorList>
            <consortium name="RefSeq"/>
        </authorList>
    </citation>
    <scope>IDENTIFICATION</scope>
</reference>
<dbReference type="PANTHER" id="PTHR13308">
    <property type="entry name" value="NEDD4-BINDING PROTEIN 2-LIKE 1"/>
    <property type="match status" value="1"/>
</dbReference>
<feature type="region of interest" description="Disordered" evidence="1">
    <location>
        <begin position="41"/>
        <end position="79"/>
    </location>
</feature>